<evidence type="ECO:0000259" key="6">
    <source>
        <dbReference type="Pfam" id="PF26133"/>
    </source>
</evidence>
<evidence type="ECO:0000259" key="3">
    <source>
        <dbReference type="Pfam" id="PF13952"/>
    </source>
</evidence>
<dbReference type="InterPro" id="IPR029480">
    <property type="entry name" value="Transpos_assoc"/>
</dbReference>
<dbReference type="Pfam" id="PF26133">
    <property type="entry name" value="DUF8039"/>
    <property type="match status" value="2"/>
</dbReference>
<evidence type="ECO:0000259" key="4">
    <source>
        <dbReference type="Pfam" id="PF13960"/>
    </source>
</evidence>
<feature type="coiled-coil region" evidence="1">
    <location>
        <begin position="1237"/>
        <end position="1267"/>
    </location>
</feature>
<feature type="compositionally biased region" description="Basic and acidic residues" evidence="2">
    <location>
        <begin position="962"/>
        <end position="972"/>
    </location>
</feature>
<feature type="region of interest" description="Disordered" evidence="2">
    <location>
        <begin position="319"/>
        <end position="346"/>
    </location>
</feature>
<feature type="compositionally biased region" description="Polar residues" evidence="2">
    <location>
        <begin position="1475"/>
        <end position="1486"/>
    </location>
</feature>
<feature type="compositionally biased region" description="Basic and acidic residues" evidence="2">
    <location>
        <begin position="925"/>
        <end position="936"/>
    </location>
</feature>
<feature type="region of interest" description="Disordered" evidence="2">
    <location>
        <begin position="1475"/>
        <end position="1507"/>
    </location>
</feature>
<reference evidence="7 8" key="1">
    <citation type="submission" date="2020-12" db="EMBL/GenBank/DDBJ databases">
        <title>Concerted genomic and epigenomic changes stabilize Arabidopsis allopolyploids.</title>
        <authorList>
            <person name="Chen Z."/>
        </authorList>
    </citation>
    <scope>NUCLEOTIDE SEQUENCE [LARGE SCALE GENOMIC DNA]</scope>
    <source>
        <strain evidence="7">As9502</strain>
        <tissue evidence="7">Leaf</tissue>
    </source>
</reference>
<feature type="compositionally biased region" description="Low complexity" evidence="2">
    <location>
        <begin position="1487"/>
        <end position="1499"/>
    </location>
</feature>
<dbReference type="Pfam" id="PF13952">
    <property type="entry name" value="DUF4216"/>
    <property type="match status" value="1"/>
</dbReference>
<gene>
    <name evidence="7" type="ORF">ISN44_As07g009270</name>
</gene>
<feature type="domain" description="DUF8039" evidence="6">
    <location>
        <begin position="1382"/>
        <end position="1464"/>
    </location>
</feature>
<dbReference type="InterPro" id="IPR004242">
    <property type="entry name" value="Transposase_21"/>
</dbReference>
<dbReference type="OrthoDB" id="1100770at2759"/>
<feature type="region of interest" description="Disordered" evidence="2">
    <location>
        <begin position="911"/>
        <end position="983"/>
    </location>
</feature>
<organism evidence="7 8">
    <name type="scientific">Arabidopsis suecica</name>
    <name type="common">Swedish thale-cress</name>
    <name type="synonym">Cardaminopsis suecica</name>
    <dbReference type="NCBI Taxonomy" id="45249"/>
    <lineage>
        <taxon>Eukaryota</taxon>
        <taxon>Viridiplantae</taxon>
        <taxon>Streptophyta</taxon>
        <taxon>Embryophyta</taxon>
        <taxon>Tracheophyta</taxon>
        <taxon>Spermatophyta</taxon>
        <taxon>Magnoliopsida</taxon>
        <taxon>eudicotyledons</taxon>
        <taxon>Gunneridae</taxon>
        <taxon>Pentapetalae</taxon>
        <taxon>rosids</taxon>
        <taxon>malvids</taxon>
        <taxon>Brassicales</taxon>
        <taxon>Brassicaceae</taxon>
        <taxon>Camelineae</taxon>
        <taxon>Arabidopsis</taxon>
    </lineage>
</organism>
<comment type="caution">
    <text evidence="7">The sequence shown here is derived from an EMBL/GenBank/DDBJ whole genome shotgun (WGS) entry which is preliminary data.</text>
</comment>
<feature type="compositionally biased region" description="Low complexity" evidence="2">
    <location>
        <begin position="1522"/>
        <end position="1536"/>
    </location>
</feature>
<keyword evidence="8" id="KW-1185">Reference proteome</keyword>
<evidence type="ECO:0000313" key="7">
    <source>
        <dbReference type="EMBL" id="KAG7588598.1"/>
    </source>
</evidence>
<dbReference type="InterPro" id="IPR025452">
    <property type="entry name" value="DUF4218"/>
</dbReference>
<dbReference type="Pfam" id="PF13960">
    <property type="entry name" value="DUF4218"/>
    <property type="match status" value="1"/>
</dbReference>
<feature type="domain" description="Transposase-associated" evidence="5">
    <location>
        <begin position="4"/>
        <end position="70"/>
    </location>
</feature>
<feature type="compositionally biased region" description="Acidic residues" evidence="2">
    <location>
        <begin position="945"/>
        <end position="961"/>
    </location>
</feature>
<protein>
    <submittedName>
        <fullName evidence="7">Putative transposase Ptta/En/Spm plant</fullName>
    </submittedName>
</protein>
<feature type="domain" description="DUF4216" evidence="3">
    <location>
        <begin position="773"/>
        <end position="839"/>
    </location>
</feature>
<feature type="domain" description="DUF8039" evidence="6">
    <location>
        <begin position="1573"/>
        <end position="1656"/>
    </location>
</feature>
<evidence type="ECO:0000259" key="5">
    <source>
        <dbReference type="Pfam" id="PF13963"/>
    </source>
</evidence>
<name>A0A8T2BM85_ARASU</name>
<keyword evidence="1" id="KW-0175">Coiled coil</keyword>
<feature type="compositionally biased region" description="Acidic residues" evidence="2">
    <location>
        <begin position="329"/>
        <end position="346"/>
    </location>
</feature>
<dbReference type="Pfam" id="PF13963">
    <property type="entry name" value="Transpos_assoc"/>
    <property type="match status" value="1"/>
</dbReference>
<dbReference type="EMBL" id="JAEFBJ010000007">
    <property type="protein sequence ID" value="KAG7588598.1"/>
    <property type="molecule type" value="Genomic_DNA"/>
</dbReference>
<dbReference type="InterPro" id="IPR004252">
    <property type="entry name" value="Probable_transposase_24"/>
</dbReference>
<evidence type="ECO:0000256" key="2">
    <source>
        <dbReference type="SAM" id="MobiDB-lite"/>
    </source>
</evidence>
<feature type="domain" description="DUF4218" evidence="4">
    <location>
        <begin position="514"/>
        <end position="626"/>
    </location>
</feature>
<dbReference type="Pfam" id="PF02992">
    <property type="entry name" value="Transposase_21"/>
    <property type="match status" value="1"/>
</dbReference>
<dbReference type="Proteomes" id="UP000694251">
    <property type="component" value="Chromosome 7"/>
</dbReference>
<feature type="region of interest" description="Disordered" evidence="2">
    <location>
        <begin position="1522"/>
        <end position="1571"/>
    </location>
</feature>
<dbReference type="InterPro" id="IPR025312">
    <property type="entry name" value="DUF4216"/>
</dbReference>
<proteinExistence type="predicted"/>
<evidence type="ECO:0000256" key="1">
    <source>
        <dbReference type="SAM" id="Coils"/>
    </source>
</evidence>
<sequence length="1657" mass="187727">MLDKDWVHLGRADPAYERGATKFVRAVAAALGDVDMIVCPCIDCRNIDRHSGSVVVDHLVTRGMDEAYKMRCDWSEEMAKDLRWHFSNKSSDGKLRHPVDSVTWEQMNAKYPSFAAEERNLRLGLSTDGFNPFNMKNTKYSCWPVFLVNYNLPPDLCMKKENIMLTLLIPGPQQPGNSIDVYLEPLIEDLCHLWDNGELTYDAFSKSTFTLKAMLLWTISDFPAYGNLAGCKVKGKMGCPLCGKNTDSMWLKFSRKHVFMRHRKGLPPTHRFRGKKSWFDGKAEHGRKKRILSGQEIYQNLKNFKNSFGNLKQHASKRKRVECSRPGSDSDDLSSESEEDEEEEVTVDEEELSRWKKRSIFFKLSYWQELPVRHNLDVMHVERNVAASIVSTLLHCGKSKDGLNARKDLEELGIRKDLHPKIKGKRTYLPAALWSLSKTEKKIFCKRLFDFKGPDGYCSDISRGVSLDDCKVTGLKSHDYHVLMQQLLPIALRGLLPKGPRVAIVRLCTFFNHLCQRVIDMEQLLAMEAEIVETLCLFERFFPPSFFDIMVHLTVHLGREARLGGPVHFRWMYPFERYMKVLKDFVRNTARPEGCIAECYLAEECIQFCSEFLKKTTNVQESVDRNTEYENNTILEGRPISRGISFNLTEMEKKIAHMAVIQNMAVVEPYVDIYKTPMEDADVMHHCYGIHLDSNRHGETLKWLAYGPRSCARSYSGYIVNGQRFHTISVDKKTQNSGVYYEATAVCRSSAKDTSQVVDLVSYYGCITDIILLDYNVFYVTLFRCNWAVKGNGVKEEDGFTLVNLNHSQVSFLRDPYILASQAKQVFYLREDDSSSWYVAMRGPSRRFSQKEYEDAVADIGPLPPSVDIDVDFDEAEDARTDCDLKWDSARKSEEKTLKKKDEEVEYVGTIEPQQEEPAEVQAADPDHLEPQHEEPAEVQVDVQMGDEEPDVEEPEGEIELSEGHDAVEPKSKRQRGPTRMKDIAKDPNTRVRVEYNIMGEPIGKGSVKLASYVGALVREHVPITIDRWTKIGEEIKTLLWKSVQARFELDEEYQKVAVLKQMGCLWRSWKSRQVTNIREAETNQQRMNMRPKNVSPTDWRKFVKLKTSQEFKVVSDSYKERRRQQIPHTCSRKGMVRLAEDMKNGSADPSDVTRLKVWVKSRTKKDGTPVNTNAAEKIKKAVEIVNNDNPSIATNEAQQDSLSQLLGPDNPGRMRAMGRNMNKTKLACFQVKHKCMAQMQENQIQLQQKVNELEDVIQKMKNQRQSPEVGENSAARSVNKRSQPKCVLIDWAGSEEKVAEGLIMSSDPDELVNECRLGPTDVKVLIVNAIVPEAFLWRPAINMCTFEKAVGHMIAWPTSLCVNLEEELQPEDIAALGSRPTSVNKCKLLDLSSYDVVVAEGRWQTQDANALVNGLPLGPAAVKIFVDAVIQPETFIWRPTIDVMYLEDCLQSFVAWPANKVVFENPADATCQKSPLHQTSASTHQTTAEKTAATGGKAPSSGPLNATAGYKSSVEISKSAATAKGTKSAATVSKSLVEKSPATCSKSPVKKSQLASHSPLRRSPRKTGAEVIKANQKCKLMDISGKRRVVGEGRVHSIDPDQKVHHVRLGENAARVWVDVVKIDDAAVWRPSDEIEYMRDSLGSSIAWPKDKLVIY</sequence>
<evidence type="ECO:0000313" key="8">
    <source>
        <dbReference type="Proteomes" id="UP000694251"/>
    </source>
</evidence>
<dbReference type="Pfam" id="PF03004">
    <property type="entry name" value="Transposase_24"/>
    <property type="match status" value="1"/>
</dbReference>
<accession>A0A8T2BM85</accession>
<dbReference type="PANTHER" id="PTHR48258">
    <property type="entry name" value="DUF4218 DOMAIN-CONTAINING PROTEIN-RELATED"/>
    <property type="match status" value="1"/>
</dbReference>
<dbReference type="InterPro" id="IPR058352">
    <property type="entry name" value="DUF8039"/>
</dbReference>